<comment type="caution">
    <text evidence="2">The sequence shown here is derived from an EMBL/GenBank/DDBJ whole genome shotgun (WGS) entry which is preliminary data.</text>
</comment>
<dbReference type="Proteomes" id="UP001596160">
    <property type="component" value="Unassembled WGS sequence"/>
</dbReference>
<evidence type="ECO:0000256" key="1">
    <source>
        <dbReference type="SAM" id="SignalP"/>
    </source>
</evidence>
<accession>A0ABW0AI58</accession>
<protein>
    <recommendedName>
        <fullName evidence="4">Secreted protein</fullName>
    </recommendedName>
</protein>
<name>A0ABW0AI58_9ACTN</name>
<gene>
    <name evidence="2" type="ORF">ACFPRH_12875</name>
</gene>
<sequence>MSRFKKIGVAASAASALVFIGAPQASANWSSHIDSWTDGQESRRWSDNGTYSQVQFRDCYAQNAGSSAQKVSLIMWSHIALAPDKKLDTKTFTNCFNGNTSWSNGEWTDVPAGPNTLYFEADKVGNGGSCCLLFVSEVKVDTSKAD</sequence>
<keyword evidence="1" id="KW-0732">Signal</keyword>
<dbReference type="EMBL" id="JBHSKP010000006">
    <property type="protein sequence ID" value="MFC5152631.1"/>
    <property type="molecule type" value="Genomic_DNA"/>
</dbReference>
<evidence type="ECO:0000313" key="3">
    <source>
        <dbReference type="Proteomes" id="UP001596160"/>
    </source>
</evidence>
<evidence type="ECO:0008006" key="4">
    <source>
        <dbReference type="Google" id="ProtNLM"/>
    </source>
</evidence>
<organism evidence="2 3">
    <name type="scientific">Streptomyces amakusaensis</name>
    <dbReference type="NCBI Taxonomy" id="67271"/>
    <lineage>
        <taxon>Bacteria</taxon>
        <taxon>Bacillati</taxon>
        <taxon>Actinomycetota</taxon>
        <taxon>Actinomycetes</taxon>
        <taxon>Kitasatosporales</taxon>
        <taxon>Streptomycetaceae</taxon>
        <taxon>Streptomyces</taxon>
    </lineage>
</organism>
<reference evidence="3" key="1">
    <citation type="journal article" date="2019" name="Int. J. Syst. Evol. Microbiol.">
        <title>The Global Catalogue of Microorganisms (GCM) 10K type strain sequencing project: providing services to taxonomists for standard genome sequencing and annotation.</title>
        <authorList>
            <consortium name="The Broad Institute Genomics Platform"/>
            <consortium name="The Broad Institute Genome Sequencing Center for Infectious Disease"/>
            <person name="Wu L."/>
            <person name="Ma J."/>
        </authorList>
    </citation>
    <scope>NUCLEOTIDE SEQUENCE [LARGE SCALE GENOMIC DNA]</scope>
    <source>
        <strain evidence="3">PCU 266</strain>
    </source>
</reference>
<proteinExistence type="predicted"/>
<feature type="chain" id="PRO_5046950082" description="Secreted protein" evidence="1">
    <location>
        <begin position="28"/>
        <end position="146"/>
    </location>
</feature>
<keyword evidence="3" id="KW-1185">Reference proteome</keyword>
<dbReference type="RefSeq" id="WP_344477939.1">
    <property type="nucleotide sequence ID" value="NZ_BAAASB010000009.1"/>
</dbReference>
<evidence type="ECO:0000313" key="2">
    <source>
        <dbReference type="EMBL" id="MFC5152631.1"/>
    </source>
</evidence>
<feature type="signal peptide" evidence="1">
    <location>
        <begin position="1"/>
        <end position="27"/>
    </location>
</feature>